<organism evidence="2 3">
    <name type="scientific">Portunus trituberculatus</name>
    <name type="common">Swimming crab</name>
    <name type="synonym">Neptunus trituberculatus</name>
    <dbReference type="NCBI Taxonomy" id="210409"/>
    <lineage>
        <taxon>Eukaryota</taxon>
        <taxon>Metazoa</taxon>
        <taxon>Ecdysozoa</taxon>
        <taxon>Arthropoda</taxon>
        <taxon>Crustacea</taxon>
        <taxon>Multicrustacea</taxon>
        <taxon>Malacostraca</taxon>
        <taxon>Eumalacostraca</taxon>
        <taxon>Eucarida</taxon>
        <taxon>Decapoda</taxon>
        <taxon>Pleocyemata</taxon>
        <taxon>Brachyura</taxon>
        <taxon>Eubrachyura</taxon>
        <taxon>Portunoidea</taxon>
        <taxon>Portunidae</taxon>
        <taxon>Portuninae</taxon>
        <taxon>Portunus</taxon>
    </lineage>
</organism>
<name>A0A5B7H0M2_PORTR</name>
<evidence type="ECO:0000313" key="3">
    <source>
        <dbReference type="Proteomes" id="UP000324222"/>
    </source>
</evidence>
<protein>
    <submittedName>
        <fullName evidence="2">Uncharacterized protein</fullName>
    </submittedName>
</protein>
<dbReference type="Proteomes" id="UP000324222">
    <property type="component" value="Unassembled WGS sequence"/>
</dbReference>
<dbReference type="AlphaFoldDB" id="A0A5B7H0M2"/>
<gene>
    <name evidence="2" type="ORF">E2C01_057279</name>
</gene>
<reference evidence="2 3" key="1">
    <citation type="submission" date="2019-05" db="EMBL/GenBank/DDBJ databases">
        <title>Another draft genome of Portunus trituberculatus and its Hox gene families provides insights of decapod evolution.</title>
        <authorList>
            <person name="Jeong J.-H."/>
            <person name="Song I."/>
            <person name="Kim S."/>
            <person name="Choi T."/>
            <person name="Kim D."/>
            <person name="Ryu S."/>
            <person name="Kim W."/>
        </authorList>
    </citation>
    <scope>NUCLEOTIDE SEQUENCE [LARGE SCALE GENOMIC DNA]</scope>
    <source>
        <tissue evidence="2">Muscle</tissue>
    </source>
</reference>
<dbReference type="OrthoDB" id="381190at2759"/>
<comment type="caution">
    <text evidence="2">The sequence shown here is derived from an EMBL/GenBank/DDBJ whole genome shotgun (WGS) entry which is preliminary data.</text>
</comment>
<evidence type="ECO:0000313" key="2">
    <source>
        <dbReference type="EMBL" id="MPC63185.1"/>
    </source>
</evidence>
<sequence>MSLTAMLEGPEELAGAVSKGRHKQILSSLPPALPAVLLGLLEKRCTKTPTASATANTQMARGTFSQDSWDDFDIGFDDTLGGSSRTLHQDLVDFEETSNRTEGDQRDGESGGGGR</sequence>
<evidence type="ECO:0000256" key="1">
    <source>
        <dbReference type="SAM" id="MobiDB-lite"/>
    </source>
</evidence>
<accession>A0A5B7H0M2</accession>
<keyword evidence="3" id="KW-1185">Reference proteome</keyword>
<proteinExistence type="predicted"/>
<feature type="compositionally biased region" description="Basic and acidic residues" evidence="1">
    <location>
        <begin position="93"/>
        <end position="109"/>
    </location>
</feature>
<feature type="region of interest" description="Disordered" evidence="1">
    <location>
        <begin position="93"/>
        <end position="115"/>
    </location>
</feature>
<dbReference type="EMBL" id="VSRR010020507">
    <property type="protein sequence ID" value="MPC63185.1"/>
    <property type="molecule type" value="Genomic_DNA"/>
</dbReference>